<gene>
    <name evidence="1" type="ORF">DFH08DRAFT_644719</name>
</gene>
<protein>
    <submittedName>
        <fullName evidence="1">Uncharacterized protein</fullName>
    </submittedName>
</protein>
<dbReference type="Proteomes" id="UP001218218">
    <property type="component" value="Unassembled WGS sequence"/>
</dbReference>
<evidence type="ECO:0000313" key="2">
    <source>
        <dbReference type="Proteomes" id="UP001218218"/>
    </source>
</evidence>
<comment type="caution">
    <text evidence="1">The sequence shown here is derived from an EMBL/GenBank/DDBJ whole genome shotgun (WGS) entry which is preliminary data.</text>
</comment>
<keyword evidence="2" id="KW-1185">Reference proteome</keyword>
<dbReference type="AlphaFoldDB" id="A0AAD7EM14"/>
<dbReference type="EMBL" id="JARIHO010000033">
    <property type="protein sequence ID" value="KAJ7334319.1"/>
    <property type="molecule type" value="Genomic_DNA"/>
</dbReference>
<name>A0AAD7EM14_9AGAR</name>
<sequence length="97" mass="10693">ATLQRSGAWVLHTNTTAAAAWIKTEMHSFLAAMGGTSSFKDRFLNVLVQFVSISFDPAQESSLRAIKSDNSLPKGVIAKAHWIKPVHHRQEGQRVAH</sequence>
<organism evidence="1 2">
    <name type="scientific">Mycena albidolilacea</name>
    <dbReference type="NCBI Taxonomy" id="1033008"/>
    <lineage>
        <taxon>Eukaryota</taxon>
        <taxon>Fungi</taxon>
        <taxon>Dikarya</taxon>
        <taxon>Basidiomycota</taxon>
        <taxon>Agaricomycotina</taxon>
        <taxon>Agaricomycetes</taxon>
        <taxon>Agaricomycetidae</taxon>
        <taxon>Agaricales</taxon>
        <taxon>Marasmiineae</taxon>
        <taxon>Mycenaceae</taxon>
        <taxon>Mycena</taxon>
    </lineage>
</organism>
<evidence type="ECO:0000313" key="1">
    <source>
        <dbReference type="EMBL" id="KAJ7334319.1"/>
    </source>
</evidence>
<feature type="non-terminal residue" evidence="1">
    <location>
        <position position="97"/>
    </location>
</feature>
<reference evidence="1" key="1">
    <citation type="submission" date="2023-03" db="EMBL/GenBank/DDBJ databases">
        <title>Massive genome expansion in bonnet fungi (Mycena s.s.) driven by repeated elements and novel gene families across ecological guilds.</title>
        <authorList>
            <consortium name="Lawrence Berkeley National Laboratory"/>
            <person name="Harder C.B."/>
            <person name="Miyauchi S."/>
            <person name="Viragh M."/>
            <person name="Kuo A."/>
            <person name="Thoen E."/>
            <person name="Andreopoulos B."/>
            <person name="Lu D."/>
            <person name="Skrede I."/>
            <person name="Drula E."/>
            <person name="Henrissat B."/>
            <person name="Morin E."/>
            <person name="Kohler A."/>
            <person name="Barry K."/>
            <person name="LaButti K."/>
            <person name="Morin E."/>
            <person name="Salamov A."/>
            <person name="Lipzen A."/>
            <person name="Mereny Z."/>
            <person name="Hegedus B."/>
            <person name="Baldrian P."/>
            <person name="Stursova M."/>
            <person name="Weitz H."/>
            <person name="Taylor A."/>
            <person name="Grigoriev I.V."/>
            <person name="Nagy L.G."/>
            <person name="Martin F."/>
            <person name="Kauserud H."/>
        </authorList>
    </citation>
    <scope>NUCLEOTIDE SEQUENCE</scope>
    <source>
        <strain evidence="1">CBHHK002</strain>
    </source>
</reference>
<feature type="non-terminal residue" evidence="1">
    <location>
        <position position="1"/>
    </location>
</feature>
<proteinExistence type="predicted"/>
<accession>A0AAD7EM14</accession>